<proteinExistence type="predicted"/>
<dbReference type="VEuPathDB" id="ToxoDB:CSUI_011041"/>
<protein>
    <submittedName>
        <fullName evidence="1">Uncharacterized protein</fullName>
    </submittedName>
</protein>
<keyword evidence="2" id="KW-1185">Reference proteome</keyword>
<evidence type="ECO:0000313" key="1">
    <source>
        <dbReference type="EMBL" id="PHJ15146.1"/>
    </source>
</evidence>
<dbReference type="AlphaFoldDB" id="A0A2C6KFN6"/>
<sequence>TSRRVNGYNGERQFLRAPPQKCRCDKDVVSSLALFFYEVNAMQGSPDSGEENGKVWISNQLTTTGRERRPVRVVFGDQSVS</sequence>
<feature type="non-terminal residue" evidence="1">
    <location>
        <position position="1"/>
    </location>
</feature>
<name>A0A2C6KFN6_9APIC</name>
<dbReference type="RefSeq" id="XP_067916880.1">
    <property type="nucleotide sequence ID" value="XM_068071142.1"/>
</dbReference>
<organism evidence="1 2">
    <name type="scientific">Cystoisospora suis</name>
    <dbReference type="NCBI Taxonomy" id="483139"/>
    <lineage>
        <taxon>Eukaryota</taxon>
        <taxon>Sar</taxon>
        <taxon>Alveolata</taxon>
        <taxon>Apicomplexa</taxon>
        <taxon>Conoidasida</taxon>
        <taxon>Coccidia</taxon>
        <taxon>Eucoccidiorida</taxon>
        <taxon>Eimeriorina</taxon>
        <taxon>Sarcocystidae</taxon>
        <taxon>Cystoisospora</taxon>
    </lineage>
</organism>
<dbReference type="EMBL" id="MIGC01009388">
    <property type="protein sequence ID" value="PHJ15146.1"/>
    <property type="molecule type" value="Genomic_DNA"/>
</dbReference>
<gene>
    <name evidence="1" type="ORF">CSUI_011041</name>
</gene>
<dbReference type="GeneID" id="94434353"/>
<comment type="caution">
    <text evidence="1">The sequence shown here is derived from an EMBL/GenBank/DDBJ whole genome shotgun (WGS) entry which is preliminary data.</text>
</comment>
<evidence type="ECO:0000313" key="2">
    <source>
        <dbReference type="Proteomes" id="UP000221165"/>
    </source>
</evidence>
<accession>A0A2C6KFN6</accession>
<reference evidence="1 2" key="1">
    <citation type="journal article" date="2017" name="Int. J. Parasitol.">
        <title>The genome of the protozoan parasite Cystoisospora suis and a reverse vaccinology approach to identify vaccine candidates.</title>
        <authorList>
            <person name="Palmieri N."/>
            <person name="Shrestha A."/>
            <person name="Ruttkowski B."/>
            <person name="Beck T."/>
            <person name="Vogl C."/>
            <person name="Tomley F."/>
            <person name="Blake D.P."/>
            <person name="Joachim A."/>
        </authorList>
    </citation>
    <scope>NUCLEOTIDE SEQUENCE [LARGE SCALE GENOMIC DNA]</scope>
    <source>
        <strain evidence="1 2">Wien I</strain>
    </source>
</reference>
<dbReference type="Proteomes" id="UP000221165">
    <property type="component" value="Unassembled WGS sequence"/>
</dbReference>